<comment type="caution">
    <text evidence="2">The sequence shown here is derived from an EMBL/GenBank/DDBJ whole genome shotgun (WGS) entry which is preliminary data.</text>
</comment>
<protein>
    <submittedName>
        <fullName evidence="2">Uncharacterized protein</fullName>
    </submittedName>
</protein>
<evidence type="ECO:0000313" key="2">
    <source>
        <dbReference type="EMBL" id="KAK8402116.1"/>
    </source>
</evidence>
<dbReference type="AlphaFoldDB" id="A0AAW0URN5"/>
<feature type="compositionally biased region" description="Low complexity" evidence="1">
    <location>
        <begin position="101"/>
        <end position="138"/>
    </location>
</feature>
<dbReference type="EMBL" id="JARAKH010000008">
    <property type="protein sequence ID" value="KAK8402116.1"/>
    <property type="molecule type" value="Genomic_DNA"/>
</dbReference>
<organism evidence="2 3">
    <name type="scientific">Scylla paramamosain</name>
    <name type="common">Mud crab</name>
    <dbReference type="NCBI Taxonomy" id="85552"/>
    <lineage>
        <taxon>Eukaryota</taxon>
        <taxon>Metazoa</taxon>
        <taxon>Ecdysozoa</taxon>
        <taxon>Arthropoda</taxon>
        <taxon>Crustacea</taxon>
        <taxon>Multicrustacea</taxon>
        <taxon>Malacostraca</taxon>
        <taxon>Eumalacostraca</taxon>
        <taxon>Eucarida</taxon>
        <taxon>Decapoda</taxon>
        <taxon>Pleocyemata</taxon>
        <taxon>Brachyura</taxon>
        <taxon>Eubrachyura</taxon>
        <taxon>Portunoidea</taxon>
        <taxon>Portunidae</taxon>
        <taxon>Portuninae</taxon>
        <taxon>Scylla</taxon>
    </lineage>
</organism>
<feature type="region of interest" description="Disordered" evidence="1">
    <location>
        <begin position="35"/>
        <end position="266"/>
    </location>
</feature>
<feature type="compositionally biased region" description="Basic and acidic residues" evidence="1">
    <location>
        <begin position="224"/>
        <end position="233"/>
    </location>
</feature>
<keyword evidence="3" id="KW-1185">Reference proteome</keyword>
<feature type="compositionally biased region" description="Pro residues" evidence="1">
    <location>
        <begin position="43"/>
        <end position="59"/>
    </location>
</feature>
<evidence type="ECO:0000313" key="3">
    <source>
        <dbReference type="Proteomes" id="UP001487740"/>
    </source>
</evidence>
<sequence>MRLALVCRCERCNMRGRPDHLVTHLSPGHRHTCPALPTGRPCPTQPPPPPPTHRPPPVMPASSRDKSPRVTKVFTRFPHESRSPKGVQEGAAVAATKDHSATTTATTTSTTTTATISTTTTTSTSSTATATSSSTSTTGKAKKSRKGFLPYLRGHRSTKKEEKEKEKKDKADGSTKGGSPQPGGRESEAPRPQHALTVADKKPASPKTDVEWVRASAGSSESEGGEKEPRVGDGEALVGEGSGKGGAVTRTVSQPTTSATHKSPLHKLQTLQRSFLHNRFGSAVHDAVANTSSLPQSSATLRPAPQQRPVAALRYHTLGPASRPPQEADEDAWLENRGSTLDAVRARFYNQVNNLTYEGVDFAAVEASHVP</sequence>
<evidence type="ECO:0000256" key="1">
    <source>
        <dbReference type="SAM" id="MobiDB-lite"/>
    </source>
</evidence>
<feature type="compositionally biased region" description="Basic and acidic residues" evidence="1">
    <location>
        <begin position="199"/>
        <end position="212"/>
    </location>
</feature>
<gene>
    <name evidence="2" type="ORF">O3P69_001301</name>
</gene>
<feature type="compositionally biased region" description="Basic and acidic residues" evidence="1">
    <location>
        <begin position="159"/>
        <end position="173"/>
    </location>
</feature>
<feature type="compositionally biased region" description="Polar residues" evidence="1">
    <location>
        <begin position="250"/>
        <end position="261"/>
    </location>
</feature>
<name>A0AAW0URN5_SCYPA</name>
<reference evidence="2 3" key="1">
    <citation type="submission" date="2023-03" db="EMBL/GenBank/DDBJ databases">
        <title>High-quality genome of Scylla paramamosain provides insights in environmental adaptation.</title>
        <authorList>
            <person name="Zhang L."/>
        </authorList>
    </citation>
    <scope>NUCLEOTIDE SEQUENCE [LARGE SCALE GENOMIC DNA]</scope>
    <source>
        <strain evidence="2">LZ_2023a</strain>
        <tissue evidence="2">Muscle</tissue>
    </source>
</reference>
<proteinExistence type="predicted"/>
<dbReference type="Proteomes" id="UP001487740">
    <property type="component" value="Unassembled WGS sequence"/>
</dbReference>
<accession>A0AAW0URN5</accession>